<dbReference type="EMBL" id="GG662666">
    <property type="protein sequence ID" value="EWS74044.1"/>
    <property type="molecule type" value="Genomic_DNA"/>
</dbReference>
<proteinExistence type="predicted"/>
<dbReference type="KEGG" id="tet:TTHERM_000339969"/>
<dbReference type="Proteomes" id="UP000009168">
    <property type="component" value="Unassembled WGS sequence"/>
</dbReference>
<dbReference type="InParanoid" id="W7XJC8"/>
<name>W7XJC8_TETTS</name>
<reference evidence="2" key="1">
    <citation type="journal article" date="2006" name="PLoS Biol.">
        <title>Macronuclear genome sequence of the ciliate Tetrahymena thermophila, a model eukaryote.</title>
        <authorList>
            <person name="Eisen J.A."/>
            <person name="Coyne R.S."/>
            <person name="Wu M."/>
            <person name="Wu D."/>
            <person name="Thiagarajan M."/>
            <person name="Wortman J.R."/>
            <person name="Badger J.H."/>
            <person name="Ren Q."/>
            <person name="Amedeo P."/>
            <person name="Jones K.M."/>
            <person name="Tallon L.J."/>
            <person name="Delcher A.L."/>
            <person name="Salzberg S.L."/>
            <person name="Silva J.C."/>
            <person name="Haas B.J."/>
            <person name="Majoros W.H."/>
            <person name="Farzad M."/>
            <person name="Carlton J.M."/>
            <person name="Smith R.K. Jr."/>
            <person name="Garg J."/>
            <person name="Pearlman R.E."/>
            <person name="Karrer K.M."/>
            <person name="Sun L."/>
            <person name="Manning G."/>
            <person name="Elde N.C."/>
            <person name="Turkewitz A.P."/>
            <person name="Asai D.J."/>
            <person name="Wilkes D.E."/>
            <person name="Wang Y."/>
            <person name="Cai H."/>
            <person name="Collins K."/>
            <person name="Stewart B.A."/>
            <person name="Lee S.R."/>
            <person name="Wilamowska K."/>
            <person name="Weinberg Z."/>
            <person name="Ruzzo W.L."/>
            <person name="Wloga D."/>
            <person name="Gaertig J."/>
            <person name="Frankel J."/>
            <person name="Tsao C.-C."/>
            <person name="Gorovsky M.A."/>
            <person name="Keeling P.J."/>
            <person name="Waller R.F."/>
            <person name="Patron N.J."/>
            <person name="Cherry J.M."/>
            <person name="Stover N.A."/>
            <person name="Krieger C.J."/>
            <person name="del Toro C."/>
            <person name="Ryder H.F."/>
            <person name="Williamson S.C."/>
            <person name="Barbeau R.A."/>
            <person name="Hamilton E.P."/>
            <person name="Orias E."/>
        </authorList>
    </citation>
    <scope>NUCLEOTIDE SEQUENCE [LARGE SCALE GENOMIC DNA]</scope>
    <source>
        <strain evidence="2">SB210</strain>
    </source>
</reference>
<evidence type="ECO:0000313" key="1">
    <source>
        <dbReference type="EMBL" id="EWS74044.1"/>
    </source>
</evidence>
<protein>
    <submittedName>
        <fullName evidence="1">Uncharacterized protein</fullName>
    </submittedName>
</protein>
<organism evidence="1 2">
    <name type="scientific">Tetrahymena thermophila (strain SB210)</name>
    <dbReference type="NCBI Taxonomy" id="312017"/>
    <lineage>
        <taxon>Eukaryota</taxon>
        <taxon>Sar</taxon>
        <taxon>Alveolata</taxon>
        <taxon>Ciliophora</taxon>
        <taxon>Intramacronucleata</taxon>
        <taxon>Oligohymenophorea</taxon>
        <taxon>Hymenostomatida</taxon>
        <taxon>Tetrahymenina</taxon>
        <taxon>Tetrahymenidae</taxon>
        <taxon>Tetrahymena</taxon>
    </lineage>
</organism>
<dbReference type="RefSeq" id="XP_012653443.1">
    <property type="nucleotide sequence ID" value="XM_012797989.1"/>
</dbReference>
<gene>
    <name evidence="1" type="ORF">TTHERM_000339969</name>
</gene>
<dbReference type="GeneID" id="24438502"/>
<dbReference type="AlphaFoldDB" id="W7XJC8"/>
<evidence type="ECO:0000313" key="2">
    <source>
        <dbReference type="Proteomes" id="UP000009168"/>
    </source>
</evidence>
<accession>W7XJC8</accession>
<keyword evidence="2" id="KW-1185">Reference proteome</keyword>
<sequence>MCQFKNFQKSCIYSCIFIARASQQINSQYCQIQFYLIHSFKKNKQSMVAYQFKSYIEKPPLFLICYRYRNYKFTAQGSDITQKVFDGKQQKFQQKNLRIKEILLIIIKIKNSFSYYFWQDSSDYLIFRFIKQI</sequence>